<comment type="caution">
    <text evidence="1">The sequence shown here is derived from an EMBL/GenBank/DDBJ whole genome shotgun (WGS) entry which is preliminary data.</text>
</comment>
<accession>A0ACC2FQ30</accession>
<dbReference type="EMBL" id="CM055751">
    <property type="protein sequence ID" value="KAJ7993421.1"/>
    <property type="molecule type" value="Genomic_DNA"/>
</dbReference>
<reference evidence="1" key="1">
    <citation type="submission" date="2021-05" db="EMBL/GenBank/DDBJ databases">
        <authorList>
            <person name="Pan Q."/>
            <person name="Jouanno E."/>
            <person name="Zahm M."/>
            <person name="Klopp C."/>
            <person name="Cabau C."/>
            <person name="Louis A."/>
            <person name="Berthelot C."/>
            <person name="Parey E."/>
            <person name="Roest Crollius H."/>
            <person name="Montfort J."/>
            <person name="Robinson-Rechavi M."/>
            <person name="Bouchez O."/>
            <person name="Lampietro C."/>
            <person name="Lopez Roques C."/>
            <person name="Donnadieu C."/>
            <person name="Postlethwait J."/>
            <person name="Bobe J."/>
            <person name="Dillon D."/>
            <person name="Chandos A."/>
            <person name="von Hippel F."/>
            <person name="Guiguen Y."/>
        </authorList>
    </citation>
    <scope>NUCLEOTIDE SEQUENCE</scope>
    <source>
        <strain evidence="1">YG-Jan2019</strain>
    </source>
</reference>
<gene>
    <name evidence="1" type="ORF">DPEC_G00272260</name>
</gene>
<protein>
    <submittedName>
        <fullName evidence="1">Uncharacterized protein</fullName>
    </submittedName>
</protein>
<proteinExistence type="predicted"/>
<dbReference type="Proteomes" id="UP001157502">
    <property type="component" value="Chromosome 24"/>
</dbReference>
<evidence type="ECO:0000313" key="1">
    <source>
        <dbReference type="EMBL" id="KAJ7993421.1"/>
    </source>
</evidence>
<keyword evidence="2" id="KW-1185">Reference proteome</keyword>
<organism evidence="1 2">
    <name type="scientific">Dallia pectoralis</name>
    <name type="common">Alaska blackfish</name>
    <dbReference type="NCBI Taxonomy" id="75939"/>
    <lineage>
        <taxon>Eukaryota</taxon>
        <taxon>Metazoa</taxon>
        <taxon>Chordata</taxon>
        <taxon>Craniata</taxon>
        <taxon>Vertebrata</taxon>
        <taxon>Euteleostomi</taxon>
        <taxon>Actinopterygii</taxon>
        <taxon>Neopterygii</taxon>
        <taxon>Teleostei</taxon>
        <taxon>Protacanthopterygii</taxon>
        <taxon>Esociformes</taxon>
        <taxon>Umbridae</taxon>
        <taxon>Dallia</taxon>
    </lineage>
</organism>
<name>A0ACC2FQ30_DALPE</name>
<sequence>MRAFVSTKQPWTPCSGTLCSWVVPALSRRPNGNAGEGPEDTGGTPGVDFGSRPQIADGNWAFLYLAEMTG</sequence>
<evidence type="ECO:0000313" key="2">
    <source>
        <dbReference type="Proteomes" id="UP001157502"/>
    </source>
</evidence>